<evidence type="ECO:0000313" key="3">
    <source>
        <dbReference type="Proteomes" id="UP001152798"/>
    </source>
</evidence>
<accession>A0A9P0HCI6</accession>
<keyword evidence="1" id="KW-0732">Signal</keyword>
<dbReference type="EMBL" id="OV725080">
    <property type="protein sequence ID" value="CAH1399765.1"/>
    <property type="molecule type" value="Genomic_DNA"/>
</dbReference>
<proteinExistence type="predicted"/>
<protein>
    <recommendedName>
        <fullName evidence="4">Neuropeptide</fullName>
    </recommendedName>
</protein>
<dbReference type="Proteomes" id="UP001152798">
    <property type="component" value="Chromosome 4"/>
</dbReference>
<sequence length="172" mass="20150">MRLHNRSVMKELLLQVFLVALAHCQDERRYLDRTYVQRLPPDGGPAPTAPRIEDLYLDKYLETQDPKYFDPLRYPTQPIDPLLPQRDRDGTPVDVRTDYIPQGRVTFLLEQANDELSRFCNNDVTAHWEFETNINEATQIRAVSSHCTLSALAPFKDYFRERLLHYTIISNI</sequence>
<evidence type="ECO:0000256" key="1">
    <source>
        <dbReference type="SAM" id="SignalP"/>
    </source>
</evidence>
<organism evidence="2 3">
    <name type="scientific">Nezara viridula</name>
    <name type="common">Southern green stink bug</name>
    <name type="synonym">Cimex viridulus</name>
    <dbReference type="NCBI Taxonomy" id="85310"/>
    <lineage>
        <taxon>Eukaryota</taxon>
        <taxon>Metazoa</taxon>
        <taxon>Ecdysozoa</taxon>
        <taxon>Arthropoda</taxon>
        <taxon>Hexapoda</taxon>
        <taxon>Insecta</taxon>
        <taxon>Pterygota</taxon>
        <taxon>Neoptera</taxon>
        <taxon>Paraneoptera</taxon>
        <taxon>Hemiptera</taxon>
        <taxon>Heteroptera</taxon>
        <taxon>Panheteroptera</taxon>
        <taxon>Pentatomomorpha</taxon>
        <taxon>Pentatomoidea</taxon>
        <taxon>Pentatomidae</taxon>
        <taxon>Pentatominae</taxon>
        <taxon>Nezara</taxon>
    </lineage>
</organism>
<reference evidence="2" key="1">
    <citation type="submission" date="2022-01" db="EMBL/GenBank/DDBJ databases">
        <authorList>
            <person name="King R."/>
        </authorList>
    </citation>
    <scope>NUCLEOTIDE SEQUENCE</scope>
</reference>
<name>A0A9P0HCI6_NEZVI</name>
<feature type="chain" id="PRO_5040387143" description="Neuropeptide" evidence="1">
    <location>
        <begin position="25"/>
        <end position="172"/>
    </location>
</feature>
<evidence type="ECO:0008006" key="4">
    <source>
        <dbReference type="Google" id="ProtNLM"/>
    </source>
</evidence>
<dbReference type="OrthoDB" id="10029630at2759"/>
<feature type="signal peptide" evidence="1">
    <location>
        <begin position="1"/>
        <end position="24"/>
    </location>
</feature>
<keyword evidence="3" id="KW-1185">Reference proteome</keyword>
<gene>
    <name evidence="2" type="ORF">NEZAVI_LOCUS9146</name>
</gene>
<dbReference type="AlphaFoldDB" id="A0A9P0HCI6"/>
<evidence type="ECO:0000313" key="2">
    <source>
        <dbReference type="EMBL" id="CAH1399765.1"/>
    </source>
</evidence>